<evidence type="ECO:0000259" key="1">
    <source>
        <dbReference type="Pfam" id="PF03184"/>
    </source>
</evidence>
<evidence type="ECO:0000313" key="3">
    <source>
        <dbReference type="WBParaSite" id="ACRNAN_Path_833.g3196.t1"/>
    </source>
</evidence>
<dbReference type="Proteomes" id="UP000887540">
    <property type="component" value="Unplaced"/>
</dbReference>
<dbReference type="InterPro" id="IPR004875">
    <property type="entry name" value="DDE_SF_endonuclease_dom"/>
</dbReference>
<evidence type="ECO:0000313" key="2">
    <source>
        <dbReference type="Proteomes" id="UP000887540"/>
    </source>
</evidence>
<proteinExistence type="predicted"/>
<dbReference type="GO" id="GO:0003676">
    <property type="term" value="F:nucleic acid binding"/>
    <property type="evidence" value="ECO:0007669"/>
    <property type="project" value="InterPro"/>
</dbReference>
<sequence>MYISQLREKNNFQHIYAADETAVWLDSTGGKCIADKGAKEVSVLTTGHDKMRITVFLTGRSDGYKCLPYVLLPRKRVDPIIVNKFKNKLHLAWEGTNWMNDDLTADYLKRVLGKSLFGKRLLVWDMFRCHISPSTKKALKASGLDTAVVPGGCTKFIQAADVCWNAPFKAKIRQLYDDWMMHGEKEVTKGGNPKSAPMAEYLQWIVDAWDSLPKELISKSFKSCGITNATDGSEDDEIHCFKADGPVPSGRILLQQARDAKELAQLLEEVDLEQEEENFYDSDASIV</sequence>
<feature type="domain" description="DDE-1" evidence="1">
    <location>
        <begin position="51"/>
        <end position="221"/>
    </location>
</feature>
<organism evidence="2 3">
    <name type="scientific">Acrobeloides nanus</name>
    <dbReference type="NCBI Taxonomy" id="290746"/>
    <lineage>
        <taxon>Eukaryota</taxon>
        <taxon>Metazoa</taxon>
        <taxon>Ecdysozoa</taxon>
        <taxon>Nematoda</taxon>
        <taxon>Chromadorea</taxon>
        <taxon>Rhabditida</taxon>
        <taxon>Tylenchina</taxon>
        <taxon>Cephalobomorpha</taxon>
        <taxon>Cephaloboidea</taxon>
        <taxon>Cephalobidae</taxon>
        <taxon>Acrobeloides</taxon>
    </lineage>
</organism>
<dbReference type="AlphaFoldDB" id="A0A914CCI6"/>
<protein>
    <submittedName>
        <fullName evidence="3">DDE-1 domain-containing protein</fullName>
    </submittedName>
</protein>
<dbReference type="WBParaSite" id="ACRNAN_Path_833.g3196.t1">
    <property type="protein sequence ID" value="ACRNAN_Path_833.g3196.t1"/>
    <property type="gene ID" value="ACRNAN_Path_833.g3196"/>
</dbReference>
<keyword evidence="2" id="KW-1185">Reference proteome</keyword>
<accession>A0A914CCI6</accession>
<reference evidence="3" key="1">
    <citation type="submission" date="2022-11" db="UniProtKB">
        <authorList>
            <consortium name="WormBaseParasite"/>
        </authorList>
    </citation>
    <scope>IDENTIFICATION</scope>
</reference>
<name>A0A914CCI6_9BILA</name>
<dbReference type="Pfam" id="PF03184">
    <property type="entry name" value="DDE_1"/>
    <property type="match status" value="1"/>
</dbReference>